<dbReference type="PANTHER" id="PTHR19321:SF41">
    <property type="entry name" value="FASCETTO-RELATED"/>
    <property type="match status" value="1"/>
</dbReference>
<dbReference type="InterPro" id="IPR007145">
    <property type="entry name" value="MAP65_Ase1_PRC1"/>
</dbReference>
<evidence type="ECO:0000256" key="1">
    <source>
        <dbReference type="SAM" id="Coils"/>
    </source>
</evidence>
<feature type="region of interest" description="Disordered" evidence="2">
    <location>
        <begin position="489"/>
        <end position="557"/>
    </location>
</feature>
<dbReference type="Proteomes" id="UP001307889">
    <property type="component" value="Chromosome 13"/>
</dbReference>
<dbReference type="EMBL" id="AP028921">
    <property type="protein sequence ID" value="BET01896.1"/>
    <property type="molecule type" value="Genomic_DNA"/>
</dbReference>
<sequence>MSGERIVDLTNRVSLLIEEKLKQYKEIWRTLYVVDDALIKRYCDNIYDQIEDLFSNFDQCIEEKKIKIVGRLEQLLAEFNQIQVELSVEIKQPYNDSDPLSTIINNLEQELEQYRQIRAERVQRLESLRTEEKRLCEQLGAPMFRISAEVPSEKQLVELEAHFNQLQSLKVERWSAVMTACSRIEDLLEKLEATPSPGFENALLERNATMKLDESTMRRVNELVDRLHTKVAEETKFLEFQQERLSKLWERIGEPVDLRERFMSSLTGVGKSAQNKIAEEITRCELIKKENLRPIIGRVRDEIAAVWDKLTYTDEQRQYFAAYATDVFSDDVLDLHELELNRLKEFYETNRDLYELAQKRKTLCDRMEHLIKMASHPDRLKNRGGTLLREEKERKSLEKSLPKIEAELKVKLIAYYDKYDAPFLWHGANLLQKIFDDFKDKTATVCTPRTRVNFSRQQTALSNSLADSIASYSQFQSVPCSQEAFVSSQENRTPQSVVKRPYTPQPASATKRMCTPQTRSTSRLPLRQASLSKRAHSSPNLLTNSHKKKSPARPPVSRRLQLAKSTLKF</sequence>
<keyword evidence="4" id="KW-1185">Reference proteome</keyword>
<evidence type="ECO:0000313" key="4">
    <source>
        <dbReference type="Proteomes" id="UP001307889"/>
    </source>
</evidence>
<keyword evidence="1" id="KW-0175">Coiled coil</keyword>
<evidence type="ECO:0000256" key="2">
    <source>
        <dbReference type="SAM" id="MobiDB-lite"/>
    </source>
</evidence>
<dbReference type="PANTHER" id="PTHR19321">
    <property type="entry name" value="PROTEIN REGULATOR OF CYTOKINESIS 1 PRC1-RELATED"/>
    <property type="match status" value="1"/>
</dbReference>
<evidence type="ECO:0008006" key="5">
    <source>
        <dbReference type="Google" id="ProtNLM"/>
    </source>
</evidence>
<organism evidence="3 4">
    <name type="scientific">Nesidiocoris tenuis</name>
    <dbReference type="NCBI Taxonomy" id="355587"/>
    <lineage>
        <taxon>Eukaryota</taxon>
        <taxon>Metazoa</taxon>
        <taxon>Ecdysozoa</taxon>
        <taxon>Arthropoda</taxon>
        <taxon>Hexapoda</taxon>
        <taxon>Insecta</taxon>
        <taxon>Pterygota</taxon>
        <taxon>Neoptera</taxon>
        <taxon>Paraneoptera</taxon>
        <taxon>Hemiptera</taxon>
        <taxon>Heteroptera</taxon>
        <taxon>Panheteroptera</taxon>
        <taxon>Cimicomorpha</taxon>
        <taxon>Miridae</taxon>
        <taxon>Dicyphina</taxon>
        <taxon>Nesidiocoris</taxon>
    </lineage>
</organism>
<accession>A0ABN7BFE4</accession>
<reference evidence="3 4" key="1">
    <citation type="submission" date="2023-09" db="EMBL/GenBank/DDBJ databases">
        <title>Nesidiocoris tenuis whole genome shotgun sequence.</title>
        <authorList>
            <person name="Shibata T."/>
            <person name="Shimoda M."/>
            <person name="Kobayashi T."/>
            <person name="Uehara T."/>
        </authorList>
    </citation>
    <scope>NUCLEOTIDE SEQUENCE [LARGE SCALE GENOMIC DNA]</scope>
    <source>
        <strain evidence="3 4">Japan</strain>
    </source>
</reference>
<name>A0ABN7BFE4_9HEMI</name>
<feature type="coiled-coil region" evidence="1">
    <location>
        <begin position="100"/>
        <end position="131"/>
    </location>
</feature>
<proteinExistence type="predicted"/>
<dbReference type="Gene3D" id="1.20.58.1520">
    <property type="match status" value="1"/>
</dbReference>
<dbReference type="Pfam" id="PF03999">
    <property type="entry name" value="MAP65_ASE1"/>
    <property type="match status" value="1"/>
</dbReference>
<gene>
    <name evidence="3" type="ORF">NTJ_14714</name>
</gene>
<evidence type="ECO:0000313" key="3">
    <source>
        <dbReference type="EMBL" id="BET01896.1"/>
    </source>
</evidence>
<protein>
    <recommendedName>
        <fullName evidence="5">Protein regulator of cytokinesis 1</fullName>
    </recommendedName>
</protein>